<dbReference type="NCBIfam" id="NF045926">
    <property type="entry name" value="STM2901_fam"/>
    <property type="match status" value="1"/>
</dbReference>
<organism evidence="1 2">
    <name type="scientific">Tatumella morbirosei</name>
    <dbReference type="NCBI Taxonomy" id="642227"/>
    <lineage>
        <taxon>Bacteria</taxon>
        <taxon>Pseudomonadati</taxon>
        <taxon>Pseudomonadota</taxon>
        <taxon>Gammaproteobacteria</taxon>
        <taxon>Enterobacterales</taxon>
        <taxon>Erwiniaceae</taxon>
        <taxon>Tatumella</taxon>
    </lineage>
</organism>
<dbReference type="eggNOG" id="ENOG5032JU7">
    <property type="taxonomic scope" value="Bacteria"/>
</dbReference>
<dbReference type="InterPro" id="IPR058064">
    <property type="entry name" value="STM2901-like"/>
</dbReference>
<dbReference type="AlphaFoldDB" id="A0A095VK46"/>
<dbReference type="InterPro" id="IPR058522">
    <property type="entry name" value="DUF8209"/>
</dbReference>
<comment type="caution">
    <text evidence="1">The sequence shown here is derived from an EMBL/GenBank/DDBJ whole genome shotgun (WGS) entry which is preliminary data.</text>
</comment>
<protein>
    <submittedName>
        <fullName evidence="1">Membrane protein</fullName>
    </submittedName>
</protein>
<accession>A0A095VK46</accession>
<dbReference type="OrthoDB" id="8815988at2"/>
<dbReference type="Pfam" id="PF26636">
    <property type="entry name" value="DUF8209"/>
    <property type="match status" value="1"/>
</dbReference>
<dbReference type="RefSeq" id="WP_038018183.1">
    <property type="nucleotide sequence ID" value="NZ_JPKR02000004.1"/>
</dbReference>
<reference evidence="1" key="1">
    <citation type="submission" date="2014-12" db="EMBL/GenBank/DDBJ databases">
        <title>The draft genome of the Tatumella morbirosei type strain, LMG23360T isolated from pineapple rot.</title>
        <authorList>
            <person name="Smits T.H."/>
            <person name="Palmer M."/>
            <person name="Venter S.N."/>
            <person name="Duffy B."/>
            <person name="Steenkamp E.T."/>
            <person name="Chan W.Y."/>
            <person name="Coutinho T.A."/>
            <person name="Coetzee M.P."/>
            <person name="De Maayer P."/>
        </authorList>
    </citation>
    <scope>NUCLEOTIDE SEQUENCE [LARGE SCALE GENOMIC DNA]</scope>
    <source>
        <strain evidence="1">LMG 23360</strain>
    </source>
</reference>
<name>A0A095VK46_9GAMM</name>
<sequence>MDTVEQLNGKYFFNGLSNISAAELYFWIFLDETSKQLGVDDLFTLALIILGQPLKNTRAKPAGATKGTSYLSYYLRQWLKSEVRNWPTLTTGSIKRRKFTYVNNLGAFVGRWIPVVGIVIQAYNVSSITYKTTLRYNLIARGNDKLWR</sequence>
<evidence type="ECO:0000313" key="1">
    <source>
        <dbReference type="EMBL" id="KGD74985.1"/>
    </source>
</evidence>
<proteinExistence type="predicted"/>
<gene>
    <name evidence="1" type="ORF">HA49_06815</name>
</gene>
<evidence type="ECO:0000313" key="2">
    <source>
        <dbReference type="Proteomes" id="UP000029577"/>
    </source>
</evidence>
<dbReference type="EMBL" id="JPKR02000004">
    <property type="protein sequence ID" value="KGD74985.1"/>
    <property type="molecule type" value="Genomic_DNA"/>
</dbReference>
<dbReference type="Proteomes" id="UP000029577">
    <property type="component" value="Unassembled WGS sequence"/>
</dbReference>
<keyword evidence="2" id="KW-1185">Reference proteome</keyword>